<sequence length="53" mass="5813">DRTVVVPSLLRAGFGQSVIEWLNNPTLTDTACRPIVSIVHNLSRHDNGADELN</sequence>
<name>A0A820BNG6_9BILA</name>
<dbReference type="EMBL" id="CAJNOU010008318">
    <property type="protein sequence ID" value="CAF1536456.1"/>
    <property type="molecule type" value="Genomic_DNA"/>
</dbReference>
<accession>A0A820BNG6</accession>
<protein>
    <submittedName>
        <fullName evidence="2">Uncharacterized protein</fullName>
    </submittedName>
</protein>
<dbReference type="EMBL" id="CAJOBE010017235">
    <property type="protein sequence ID" value="CAF4208869.1"/>
    <property type="molecule type" value="Genomic_DNA"/>
</dbReference>
<organism evidence="2 3">
    <name type="scientific">Rotaria sordida</name>
    <dbReference type="NCBI Taxonomy" id="392033"/>
    <lineage>
        <taxon>Eukaryota</taxon>
        <taxon>Metazoa</taxon>
        <taxon>Spiralia</taxon>
        <taxon>Gnathifera</taxon>
        <taxon>Rotifera</taxon>
        <taxon>Eurotatoria</taxon>
        <taxon>Bdelloidea</taxon>
        <taxon>Philodinida</taxon>
        <taxon>Philodinidae</taxon>
        <taxon>Rotaria</taxon>
    </lineage>
</organism>
<evidence type="ECO:0000313" key="2">
    <source>
        <dbReference type="EMBL" id="CAF4208869.1"/>
    </source>
</evidence>
<dbReference type="Proteomes" id="UP000663889">
    <property type="component" value="Unassembled WGS sequence"/>
</dbReference>
<dbReference type="Proteomes" id="UP000663874">
    <property type="component" value="Unassembled WGS sequence"/>
</dbReference>
<proteinExistence type="predicted"/>
<comment type="caution">
    <text evidence="2">The sequence shown here is derived from an EMBL/GenBank/DDBJ whole genome shotgun (WGS) entry which is preliminary data.</text>
</comment>
<evidence type="ECO:0000313" key="1">
    <source>
        <dbReference type="EMBL" id="CAF1536456.1"/>
    </source>
</evidence>
<reference evidence="2" key="1">
    <citation type="submission" date="2021-02" db="EMBL/GenBank/DDBJ databases">
        <authorList>
            <person name="Nowell W R."/>
        </authorList>
    </citation>
    <scope>NUCLEOTIDE SEQUENCE</scope>
</reference>
<evidence type="ECO:0000313" key="3">
    <source>
        <dbReference type="Proteomes" id="UP000663874"/>
    </source>
</evidence>
<dbReference type="AlphaFoldDB" id="A0A820BNG6"/>
<gene>
    <name evidence="2" type="ORF">FNK824_LOCUS36659</name>
    <name evidence="1" type="ORF">SEV965_LOCUS37854</name>
</gene>
<feature type="non-terminal residue" evidence="2">
    <location>
        <position position="1"/>
    </location>
</feature>